<dbReference type="PANTHER" id="PTHR10099">
    <property type="entry name" value="PHOSPHORIBOSYLFORMYLGLYCINAMIDINE SYNTHASE"/>
    <property type="match status" value="1"/>
</dbReference>
<dbReference type="InterPro" id="IPR029062">
    <property type="entry name" value="Class_I_gatase-like"/>
</dbReference>
<accession>A0ABY5Y2G1</accession>
<dbReference type="PIRSF" id="PIRSF001586">
    <property type="entry name" value="FGAM_synth_I"/>
    <property type="match status" value="1"/>
</dbReference>
<keyword evidence="6" id="KW-0067">ATP-binding</keyword>
<protein>
    <submittedName>
        <fullName evidence="8">Phosphoribosylformylglycinamidine synthase subunit PurQ</fullName>
    </submittedName>
</protein>
<evidence type="ECO:0000256" key="2">
    <source>
        <dbReference type="ARBA" id="ARBA00022598"/>
    </source>
</evidence>
<dbReference type="Proteomes" id="UP001058120">
    <property type="component" value="Chromosome"/>
</dbReference>
<dbReference type="Gene3D" id="3.40.50.880">
    <property type="match status" value="1"/>
</dbReference>
<keyword evidence="5" id="KW-0378">Hydrolase</keyword>
<reference evidence="8" key="1">
    <citation type="submission" date="2020-12" db="EMBL/GenBank/DDBJ databases">
        <title>Taurinivorans muris gen. nov., sp. nov., fundamental and realized metabolic niche of a ubiquitous sulfidogenic bacterium in the murine intestine.</title>
        <authorList>
            <person name="Ye H."/>
            <person name="Hanson B.T."/>
            <person name="Loy A."/>
        </authorList>
    </citation>
    <scope>NUCLEOTIDE SEQUENCE</scope>
    <source>
        <strain evidence="8">LT0009</strain>
    </source>
</reference>
<gene>
    <name evidence="8" type="ORF">JBF11_02750</name>
</gene>
<name>A0ABY5Y2G1_9BACT</name>
<evidence type="ECO:0000256" key="3">
    <source>
        <dbReference type="ARBA" id="ARBA00022741"/>
    </source>
</evidence>
<evidence type="ECO:0000256" key="6">
    <source>
        <dbReference type="ARBA" id="ARBA00022840"/>
    </source>
</evidence>
<keyword evidence="7" id="KW-0315">Glutamine amidotransferase</keyword>
<dbReference type="PANTHER" id="PTHR10099:SF1">
    <property type="entry name" value="PHOSPHORIBOSYLFORMYLGLYCINAMIDINE SYNTHASE"/>
    <property type="match status" value="1"/>
</dbReference>
<evidence type="ECO:0000256" key="5">
    <source>
        <dbReference type="ARBA" id="ARBA00022801"/>
    </source>
</evidence>
<dbReference type="SUPFAM" id="SSF52317">
    <property type="entry name" value="Class I glutamine amidotransferase-like"/>
    <property type="match status" value="1"/>
</dbReference>
<evidence type="ECO:0000256" key="7">
    <source>
        <dbReference type="ARBA" id="ARBA00022962"/>
    </source>
</evidence>
<keyword evidence="1" id="KW-0963">Cytoplasm</keyword>
<keyword evidence="4" id="KW-0658">Purine biosynthesis</keyword>
<proteinExistence type="predicted"/>
<dbReference type="EMBL" id="CP065938">
    <property type="protein sequence ID" value="UWX06251.1"/>
    <property type="molecule type" value="Genomic_DNA"/>
</dbReference>
<organism evidence="8 9">
    <name type="scientific">Taurinivorans muris</name>
    <dbReference type="NCBI Taxonomy" id="2787751"/>
    <lineage>
        <taxon>Bacteria</taxon>
        <taxon>Pseudomonadati</taxon>
        <taxon>Thermodesulfobacteriota</taxon>
        <taxon>Desulfovibrionia</taxon>
        <taxon>Desulfovibrionales</taxon>
        <taxon>Desulfovibrionaceae</taxon>
        <taxon>Taurinivorans</taxon>
    </lineage>
</organism>
<keyword evidence="9" id="KW-1185">Reference proteome</keyword>
<evidence type="ECO:0000313" key="9">
    <source>
        <dbReference type="Proteomes" id="UP001058120"/>
    </source>
</evidence>
<evidence type="ECO:0000256" key="1">
    <source>
        <dbReference type="ARBA" id="ARBA00022490"/>
    </source>
</evidence>
<evidence type="ECO:0000256" key="4">
    <source>
        <dbReference type="ARBA" id="ARBA00022755"/>
    </source>
</evidence>
<dbReference type="Pfam" id="PF13507">
    <property type="entry name" value="GATase_5"/>
    <property type="match status" value="1"/>
</dbReference>
<dbReference type="RefSeq" id="WP_334315854.1">
    <property type="nucleotide sequence ID" value="NZ_CP065938.1"/>
</dbReference>
<sequence>MATVKALVLTGYGTNSHKETAYAVRQAGAGEADIVHFSDIVSGAVKLNDYQFLLFPGGFLDGDDLGAAHAAAQRWLYLKDSEEKPLLEHLNKFLDDGKLIMGICNGFQLLVKLGILPCLDNKRFERQVSLTHNLSARYEDRWVELKANPKSPCIFTQGIDLLQVPVRHGEGRIVTPDEATLDRLEQENLICLQYTNPNTSEITQEYPYNPNGSPKAIAGLTDPTGRVLGLMPHPEAFNHSTNHPHWANSNDKKTRTLGTVIFENAINYLKK</sequence>
<keyword evidence="2" id="KW-0436">Ligase</keyword>
<keyword evidence="3" id="KW-0547">Nucleotide-binding</keyword>
<dbReference type="SMART" id="SM01211">
    <property type="entry name" value="GATase_5"/>
    <property type="match status" value="1"/>
</dbReference>
<evidence type="ECO:0000313" key="8">
    <source>
        <dbReference type="EMBL" id="UWX06251.1"/>
    </source>
</evidence>
<dbReference type="InterPro" id="IPR010075">
    <property type="entry name" value="PRibForGlyAmidine_synth_PurQ"/>
</dbReference>